<dbReference type="SUPFAM" id="SSF46785">
    <property type="entry name" value="Winged helix' DNA-binding domain"/>
    <property type="match status" value="1"/>
</dbReference>
<evidence type="ECO:0000313" key="3">
    <source>
        <dbReference type="Proteomes" id="UP000092741"/>
    </source>
</evidence>
<dbReference type="InterPro" id="IPR036390">
    <property type="entry name" value="WH_DNA-bd_sf"/>
</dbReference>
<dbReference type="InterPro" id="IPR043129">
    <property type="entry name" value="ATPase_NBD"/>
</dbReference>
<dbReference type="KEGG" id="vna:PN96_15950"/>
<dbReference type="InterPro" id="IPR011991">
    <property type="entry name" value="ArsR-like_HTH"/>
</dbReference>
<dbReference type="CDD" id="cd00090">
    <property type="entry name" value="HTH_ARSR"/>
    <property type="match status" value="1"/>
</dbReference>
<dbReference type="GO" id="GO:0006355">
    <property type="term" value="P:regulation of DNA-templated transcription"/>
    <property type="evidence" value="ECO:0007669"/>
    <property type="project" value="UniProtKB-ARBA"/>
</dbReference>
<dbReference type="SUPFAM" id="SSF53067">
    <property type="entry name" value="Actin-like ATPase domain"/>
    <property type="match status" value="1"/>
</dbReference>
<reference evidence="2 3" key="1">
    <citation type="submission" date="2016-07" db="EMBL/GenBank/DDBJ databases">
        <title>Developing Vibrio natriegens as a novel, fast-growing host for biotechnology.</title>
        <authorList>
            <person name="Weinstock M.T."/>
            <person name="Hesek E.D."/>
            <person name="Wilson C.M."/>
            <person name="Gibson D.G."/>
        </authorList>
    </citation>
    <scope>NUCLEOTIDE SEQUENCE [LARGE SCALE GENOMIC DNA]</scope>
    <source>
        <strain evidence="2 3">ATCC 14048</strain>
    </source>
</reference>
<dbReference type="InterPro" id="IPR036388">
    <property type="entry name" value="WH-like_DNA-bd_sf"/>
</dbReference>
<organism evidence="2 3">
    <name type="scientific">Vibrio natriegens NBRC 15636 = ATCC 14048 = DSM 759</name>
    <dbReference type="NCBI Taxonomy" id="1219067"/>
    <lineage>
        <taxon>Bacteria</taxon>
        <taxon>Pseudomonadati</taxon>
        <taxon>Pseudomonadota</taxon>
        <taxon>Gammaproteobacteria</taxon>
        <taxon>Vibrionales</taxon>
        <taxon>Vibrionaceae</taxon>
        <taxon>Vibrio</taxon>
    </lineage>
</organism>
<dbReference type="AlphaFoldDB" id="A0AAN1CXM8"/>
<name>A0AAN1CXM8_VIBNA</name>
<dbReference type="GO" id="GO:0006351">
    <property type="term" value="P:DNA-templated transcription"/>
    <property type="evidence" value="ECO:0007669"/>
    <property type="project" value="TreeGrafter"/>
</dbReference>
<protein>
    <submittedName>
        <fullName evidence="2">NagC family transcriptional regulator</fullName>
    </submittedName>
</protein>
<dbReference type="GO" id="GO:0003677">
    <property type="term" value="F:DNA binding"/>
    <property type="evidence" value="ECO:0007669"/>
    <property type="project" value="TreeGrafter"/>
</dbReference>
<comment type="similarity">
    <text evidence="1">Belongs to the ROK (NagC/XylR) family.</text>
</comment>
<dbReference type="PANTHER" id="PTHR18964:SF149">
    <property type="entry name" value="BIFUNCTIONAL UDP-N-ACETYLGLUCOSAMINE 2-EPIMERASE_N-ACETYLMANNOSAMINE KINASE"/>
    <property type="match status" value="1"/>
</dbReference>
<proteinExistence type="inferred from homology"/>
<dbReference type="CDD" id="cd24072">
    <property type="entry name" value="ASKHA_ATPase_ROK_YphH-like"/>
    <property type="match status" value="1"/>
</dbReference>
<dbReference type="RefSeq" id="WP_029791297.1">
    <property type="nucleotide sequence ID" value="NZ_CP009978.1"/>
</dbReference>
<dbReference type="Pfam" id="PF00480">
    <property type="entry name" value="ROK"/>
    <property type="match status" value="1"/>
</dbReference>
<dbReference type="InterPro" id="IPR000600">
    <property type="entry name" value="ROK"/>
</dbReference>
<dbReference type="PANTHER" id="PTHR18964">
    <property type="entry name" value="ROK (REPRESSOR, ORF, KINASE) FAMILY"/>
    <property type="match status" value="1"/>
</dbReference>
<dbReference type="Gene3D" id="1.10.10.10">
    <property type="entry name" value="Winged helix-like DNA-binding domain superfamily/Winged helix DNA-binding domain"/>
    <property type="match status" value="1"/>
</dbReference>
<evidence type="ECO:0000256" key="1">
    <source>
        <dbReference type="ARBA" id="ARBA00006479"/>
    </source>
</evidence>
<dbReference type="EMBL" id="CP016346">
    <property type="protein sequence ID" value="ANQ14977.1"/>
    <property type="molecule type" value="Genomic_DNA"/>
</dbReference>
<dbReference type="Proteomes" id="UP000092741">
    <property type="component" value="Chromosome 2"/>
</dbReference>
<sequence>MEMRQGLGLSNKAIRVHNKRSILTHLAKSGPLSKSELASRTQLSIPAVSKILSDLDAESKIMLFPGPVQRRGNRAGIYALSNKLSPILCLNVSPNKIAALVVTADLELLLEASETEINVETPEALIDAVCDVYDNARNASKQRKLRVAIGLHGQVSRHSGASLHMPLAKWKGGFECRYLLAQRLDTEVIVENDCVGLALAEKWQSERPEHFCVVNLDYGIGSAFIIDEQVFFSRSHANGEIGHTLVDIHGKQCGCGQRGCLETVASLSALQSEWDKVLQKGCIGNAHFIDAVLANHPSAIRLSENAVNVIGRTLSNCLNLVGIEQILLYGPLCELGDAWLSSIREAIASHPFNDNDELTQHQTQVIFGELSTSQQLKGLAYLFIEKSLN</sequence>
<accession>A0AAN1CXM8</accession>
<dbReference type="GeneID" id="70914323"/>
<dbReference type="Gene3D" id="3.30.420.40">
    <property type="match status" value="2"/>
</dbReference>
<keyword evidence="3" id="KW-1185">Reference proteome</keyword>
<evidence type="ECO:0000313" key="2">
    <source>
        <dbReference type="EMBL" id="ANQ14977.1"/>
    </source>
</evidence>
<gene>
    <name evidence="2" type="ORF">BA890_19800</name>
</gene>